<feature type="region of interest" description="Disordered" evidence="2">
    <location>
        <begin position="540"/>
        <end position="607"/>
    </location>
</feature>
<feature type="region of interest" description="Disordered" evidence="2">
    <location>
        <begin position="359"/>
        <end position="392"/>
    </location>
</feature>
<dbReference type="HOGENOM" id="CLU_355727_0_0_1"/>
<comment type="caution">
    <text evidence="4">The sequence shown here is derived from an EMBL/GenBank/DDBJ whole genome shotgun (WGS) entry which is preliminary data.</text>
</comment>
<keyword evidence="5" id="KW-1185">Reference proteome</keyword>
<evidence type="ECO:0000256" key="1">
    <source>
        <dbReference type="SAM" id="Coils"/>
    </source>
</evidence>
<dbReference type="Proteomes" id="UP000007148">
    <property type="component" value="Unassembled WGS sequence"/>
</dbReference>
<keyword evidence="3" id="KW-0472">Membrane</keyword>
<reference evidence="4 5" key="1">
    <citation type="journal article" date="2011" name="PLoS Pathog.">
        <title>Endophytic Life Strategies Decoded by Genome and Transcriptome Analyses of the Mutualistic Root Symbiont Piriformospora indica.</title>
        <authorList>
            <person name="Zuccaro A."/>
            <person name="Lahrmann U."/>
            <person name="Guldener U."/>
            <person name="Langen G."/>
            <person name="Pfiffi S."/>
            <person name="Biedenkopf D."/>
            <person name="Wong P."/>
            <person name="Samans B."/>
            <person name="Grimm C."/>
            <person name="Basiewicz M."/>
            <person name="Murat C."/>
            <person name="Martin F."/>
            <person name="Kogel K.H."/>
        </authorList>
    </citation>
    <scope>NUCLEOTIDE SEQUENCE [LARGE SCALE GENOMIC DNA]</scope>
    <source>
        <strain evidence="4 5">DSM 11827</strain>
    </source>
</reference>
<gene>
    <name evidence="4" type="ORF">PIIN_08212</name>
</gene>
<dbReference type="AlphaFoldDB" id="G4TSG5"/>
<feature type="compositionally biased region" description="Polar residues" evidence="2">
    <location>
        <begin position="331"/>
        <end position="341"/>
    </location>
</feature>
<evidence type="ECO:0000256" key="2">
    <source>
        <dbReference type="SAM" id="MobiDB-lite"/>
    </source>
</evidence>
<name>G4TSG5_SERID</name>
<evidence type="ECO:0000313" key="4">
    <source>
        <dbReference type="EMBL" id="CCA74259.1"/>
    </source>
</evidence>
<feature type="coiled-coil region" evidence="1">
    <location>
        <begin position="474"/>
        <end position="532"/>
    </location>
</feature>
<feature type="compositionally biased region" description="Low complexity" evidence="2">
    <location>
        <begin position="311"/>
        <end position="322"/>
    </location>
</feature>
<dbReference type="OrthoDB" id="2425321at2759"/>
<dbReference type="InParanoid" id="G4TSG5"/>
<feature type="compositionally biased region" description="Pro residues" evidence="2">
    <location>
        <begin position="1"/>
        <end position="10"/>
    </location>
</feature>
<feature type="compositionally biased region" description="Polar residues" evidence="2">
    <location>
        <begin position="365"/>
        <end position="382"/>
    </location>
</feature>
<keyword evidence="3" id="KW-1133">Transmembrane helix</keyword>
<protein>
    <recommendedName>
        <fullName evidence="6">SAM domain-containing protein</fullName>
    </recommendedName>
</protein>
<evidence type="ECO:0008006" key="6">
    <source>
        <dbReference type="Google" id="ProtNLM"/>
    </source>
</evidence>
<sequence length="642" mass="69965">MASVESPPPSTVAFPAPVRSPTKENGVAGHPYPIKTTSTAVLSRSNSLQGHKTPPVLYTSSPNAKPLGRSQSRGHKHSRSLSNASNPPTPLPLPPIQRRASQGSASGDYQPPPTPTEGAIAELPDNPKHWTPSQLALYLSSALRLKGGGAIPAPVAKDMALFALRQRLTGRIFLRLSEGDLASMGVNQLWRESLLAASRTLRKKVLKGRIWGFGSHSTEGESDAPVKPSKRRIPSTVEEAHEETIPSPPPSAGRVRGMVKTLERRSSSAGSGSPPVEQIGDISMSDSKLESELKAAGLWINDDAEEDLDQSGDISSSSASDNETADDYLHSRNSSSESQPPAYSRERIIDARMVDEPSMEDLLSQEETSFSLDSTRGKSNGSLGRGDSLNEAPSWGAMMWEKDADMAGGTAKKIPDIPVTKRYQPTPKFIRPGVINGGELPNIHNLFDHAAPRPEDSMTTNGTKGASNDVQKELEAAHLLIEDYKLRLAEMEAKVIELEKRDERREKELTVLRERENRLVELERERRENEGRSRIDLSPVVDPYLGRDEDGEDKIDIPWPRPTRKEPDPIVNSKPDSVPSAVVTTDREEDGAQPEHDDPPLVETPSDPLLGELPSYVLLVGVGVCAVVLRVLFRRIGGDRRG</sequence>
<keyword evidence="1" id="KW-0175">Coiled coil</keyword>
<dbReference type="eggNOG" id="ENOG502SA95">
    <property type="taxonomic scope" value="Eukaryota"/>
</dbReference>
<feature type="region of interest" description="Disordered" evidence="2">
    <location>
        <begin position="1"/>
        <end position="126"/>
    </location>
</feature>
<accession>G4TSG5</accession>
<proteinExistence type="predicted"/>
<feature type="compositionally biased region" description="Polar residues" evidence="2">
    <location>
        <begin position="35"/>
        <end position="50"/>
    </location>
</feature>
<feature type="transmembrane region" description="Helical" evidence="3">
    <location>
        <begin position="613"/>
        <end position="633"/>
    </location>
</feature>
<feature type="region of interest" description="Disordered" evidence="2">
    <location>
        <begin position="214"/>
        <end position="283"/>
    </location>
</feature>
<evidence type="ECO:0000313" key="5">
    <source>
        <dbReference type="Proteomes" id="UP000007148"/>
    </source>
</evidence>
<organism evidence="4 5">
    <name type="scientific">Serendipita indica (strain DSM 11827)</name>
    <name type="common">Root endophyte fungus</name>
    <name type="synonym">Piriformospora indica</name>
    <dbReference type="NCBI Taxonomy" id="1109443"/>
    <lineage>
        <taxon>Eukaryota</taxon>
        <taxon>Fungi</taxon>
        <taxon>Dikarya</taxon>
        <taxon>Basidiomycota</taxon>
        <taxon>Agaricomycotina</taxon>
        <taxon>Agaricomycetes</taxon>
        <taxon>Sebacinales</taxon>
        <taxon>Serendipitaceae</taxon>
        <taxon>Serendipita</taxon>
    </lineage>
</organism>
<keyword evidence="3" id="KW-0812">Transmembrane</keyword>
<feature type="region of interest" description="Disordered" evidence="2">
    <location>
        <begin position="308"/>
        <end position="344"/>
    </location>
</feature>
<dbReference type="EMBL" id="CAFZ01000294">
    <property type="protein sequence ID" value="CCA74259.1"/>
    <property type="molecule type" value="Genomic_DNA"/>
</dbReference>
<evidence type="ECO:0000256" key="3">
    <source>
        <dbReference type="SAM" id="Phobius"/>
    </source>
</evidence>